<name>A0ABT9FI34_9GAMM</name>
<proteinExistence type="predicted"/>
<accession>A0ABT9FI34</accession>
<comment type="caution">
    <text evidence="1">The sequence shown here is derived from an EMBL/GenBank/DDBJ whole genome shotgun (WGS) entry which is preliminary data.</text>
</comment>
<keyword evidence="2" id="KW-1185">Reference proteome</keyword>
<evidence type="ECO:0000313" key="1">
    <source>
        <dbReference type="EMBL" id="MDP2566403.1"/>
    </source>
</evidence>
<protein>
    <submittedName>
        <fullName evidence="1">Uncharacterized protein</fullName>
    </submittedName>
</protein>
<dbReference type="Proteomes" id="UP001177212">
    <property type="component" value="Unassembled WGS sequence"/>
</dbReference>
<reference evidence="1" key="1">
    <citation type="submission" date="2023-07" db="EMBL/GenBank/DDBJ databases">
        <title>Genome content predicts the carbon catabolic preferences of heterotrophic bacteria.</title>
        <authorList>
            <person name="Gralka M."/>
        </authorList>
    </citation>
    <scope>NUCLEOTIDE SEQUENCE</scope>
    <source>
        <strain evidence="1">4G09</strain>
    </source>
</reference>
<dbReference type="EMBL" id="JAUYVT010000020">
    <property type="protein sequence ID" value="MDP2566403.1"/>
    <property type="molecule type" value="Genomic_DNA"/>
</dbReference>
<organism evidence="1 2">
    <name type="scientific">Pseudoalteromonas marina</name>
    <dbReference type="NCBI Taxonomy" id="267375"/>
    <lineage>
        <taxon>Bacteria</taxon>
        <taxon>Pseudomonadati</taxon>
        <taxon>Pseudomonadota</taxon>
        <taxon>Gammaproteobacteria</taxon>
        <taxon>Alteromonadales</taxon>
        <taxon>Pseudoalteromonadaceae</taxon>
        <taxon>Pseudoalteromonas</taxon>
    </lineage>
</organism>
<sequence>MDNYQRIKELEQELQQAVNERNAAWFQLEENNIPIEPVYEEENN</sequence>
<evidence type="ECO:0000313" key="2">
    <source>
        <dbReference type="Proteomes" id="UP001177212"/>
    </source>
</evidence>
<gene>
    <name evidence="1" type="ORF">Q8W34_17285</name>
</gene>
<dbReference type="RefSeq" id="WP_305473018.1">
    <property type="nucleotide sequence ID" value="NZ_JAUYVT010000020.1"/>
</dbReference>